<accession>A0A6J5M8M1</accession>
<protein>
    <submittedName>
        <fullName evidence="1">Uncharacterized protein</fullName>
    </submittedName>
</protein>
<gene>
    <name evidence="1" type="ORF">UFOVP450_126</name>
</gene>
<name>A0A6J5M8M1_9CAUD</name>
<organism evidence="1">
    <name type="scientific">uncultured Caudovirales phage</name>
    <dbReference type="NCBI Taxonomy" id="2100421"/>
    <lineage>
        <taxon>Viruses</taxon>
        <taxon>Duplodnaviria</taxon>
        <taxon>Heunggongvirae</taxon>
        <taxon>Uroviricota</taxon>
        <taxon>Caudoviricetes</taxon>
        <taxon>Peduoviridae</taxon>
        <taxon>Maltschvirus</taxon>
        <taxon>Maltschvirus maltsch</taxon>
    </lineage>
</organism>
<proteinExistence type="predicted"/>
<sequence length="198" mass="22365">MVFTREQVETAVKAKGYAWFDDASNKGYDVNIVGIRNAATGQVVTNVFDDLLTISYKEDGVWKFHSWAATTDPGKKGVREYHNAAGVARLVEGQYRSSHIIRLHQGKYEALGQNKPVKVWRDANKDMVYDENKIQEGVFGINIHKAGADSTYVENWSEGCQVFKKSADFEAFMKICRKAKDIHGNNFTYTLIKSSDIK</sequence>
<evidence type="ECO:0000313" key="1">
    <source>
        <dbReference type="EMBL" id="CAB4143385.1"/>
    </source>
</evidence>
<dbReference type="EMBL" id="LR796421">
    <property type="protein sequence ID" value="CAB4143385.1"/>
    <property type="molecule type" value="Genomic_DNA"/>
</dbReference>
<reference evidence="1" key="1">
    <citation type="submission" date="2020-04" db="EMBL/GenBank/DDBJ databases">
        <authorList>
            <person name="Chiriac C."/>
            <person name="Salcher M."/>
            <person name="Ghai R."/>
            <person name="Kavagutti S V."/>
        </authorList>
    </citation>
    <scope>NUCLEOTIDE SEQUENCE</scope>
</reference>